<sequence>MQELLTADAVAGATDDLLVHWGAQALTPEYPHEAGSAWRHGGAVAVYAPKLSRYDRVLFSGPADDAAELLARLMAEVRSDRLRPLAGAEIAGPVAERLGLEVRATFGWMHLAAEPPSAPTAGVEWLTGADEDAITGLLRKANPTSYLFPDDPGACRWAGIRSADGALIAVGADSWPAPRLRLISGVATHPDHRGAGLATTLCAFLTAELARDGGVALMVDADNEPAIRVYRGLGYRYRAITALAG</sequence>
<keyword evidence="2" id="KW-0808">Transferase</keyword>
<dbReference type="AlphaFoldDB" id="A0A1H3N256"/>
<dbReference type="Proteomes" id="UP000199529">
    <property type="component" value="Unassembled WGS sequence"/>
</dbReference>
<evidence type="ECO:0000313" key="2">
    <source>
        <dbReference type="EMBL" id="SDY82888.1"/>
    </source>
</evidence>
<dbReference type="OrthoDB" id="3700890at2"/>
<keyword evidence="3" id="KW-1185">Reference proteome</keyword>
<dbReference type="Pfam" id="PF00583">
    <property type="entry name" value="Acetyltransf_1"/>
    <property type="match status" value="1"/>
</dbReference>
<evidence type="ECO:0000259" key="1">
    <source>
        <dbReference type="PROSITE" id="PS51186"/>
    </source>
</evidence>
<accession>A0A1H3N256</accession>
<proteinExistence type="predicted"/>
<dbReference type="Gene3D" id="3.40.630.30">
    <property type="match status" value="1"/>
</dbReference>
<name>A0A1H3N256_9PSEU</name>
<dbReference type="STRING" id="418495.SAMN05216215_103660"/>
<evidence type="ECO:0000313" key="3">
    <source>
        <dbReference type="Proteomes" id="UP000199529"/>
    </source>
</evidence>
<organism evidence="2 3">
    <name type="scientific">Saccharopolyspora shandongensis</name>
    <dbReference type="NCBI Taxonomy" id="418495"/>
    <lineage>
        <taxon>Bacteria</taxon>
        <taxon>Bacillati</taxon>
        <taxon>Actinomycetota</taxon>
        <taxon>Actinomycetes</taxon>
        <taxon>Pseudonocardiales</taxon>
        <taxon>Pseudonocardiaceae</taxon>
        <taxon>Saccharopolyspora</taxon>
    </lineage>
</organism>
<feature type="domain" description="N-acetyltransferase" evidence="1">
    <location>
        <begin position="121"/>
        <end position="245"/>
    </location>
</feature>
<dbReference type="GO" id="GO:0016747">
    <property type="term" value="F:acyltransferase activity, transferring groups other than amino-acyl groups"/>
    <property type="evidence" value="ECO:0007669"/>
    <property type="project" value="InterPro"/>
</dbReference>
<dbReference type="InterPro" id="IPR000182">
    <property type="entry name" value="GNAT_dom"/>
</dbReference>
<reference evidence="3" key="1">
    <citation type="submission" date="2016-10" db="EMBL/GenBank/DDBJ databases">
        <authorList>
            <person name="Varghese N."/>
            <person name="Submissions S."/>
        </authorList>
    </citation>
    <scope>NUCLEOTIDE SEQUENCE [LARGE SCALE GENOMIC DNA]</scope>
    <source>
        <strain evidence="3">CGMCC 4.3530</strain>
    </source>
</reference>
<dbReference type="InterPro" id="IPR016181">
    <property type="entry name" value="Acyl_CoA_acyltransferase"/>
</dbReference>
<dbReference type="EMBL" id="FNOK01000036">
    <property type="protein sequence ID" value="SDY82888.1"/>
    <property type="molecule type" value="Genomic_DNA"/>
</dbReference>
<dbReference type="RefSeq" id="WP_093272073.1">
    <property type="nucleotide sequence ID" value="NZ_FNOK01000036.1"/>
</dbReference>
<dbReference type="PROSITE" id="PS51186">
    <property type="entry name" value="GNAT"/>
    <property type="match status" value="1"/>
</dbReference>
<gene>
    <name evidence="2" type="ORF">SAMN05216215_103660</name>
</gene>
<dbReference type="SUPFAM" id="SSF55729">
    <property type="entry name" value="Acyl-CoA N-acyltransferases (Nat)"/>
    <property type="match status" value="1"/>
</dbReference>
<protein>
    <submittedName>
        <fullName evidence="2">Acetyltransferase (GNAT) family protein</fullName>
    </submittedName>
</protein>